<feature type="region of interest" description="Disordered" evidence="6">
    <location>
        <begin position="950"/>
        <end position="986"/>
    </location>
</feature>
<evidence type="ECO:0000256" key="5">
    <source>
        <dbReference type="ARBA" id="ARBA00023136"/>
    </source>
</evidence>
<feature type="region of interest" description="Disordered" evidence="6">
    <location>
        <begin position="1"/>
        <end position="38"/>
    </location>
</feature>
<gene>
    <name evidence="9" type="ORF">BKA67DRAFT_513584</name>
</gene>
<dbReference type="EMBL" id="JAGPXC010000002">
    <property type="protein sequence ID" value="KAH6658521.1"/>
    <property type="molecule type" value="Genomic_DNA"/>
</dbReference>
<evidence type="ECO:0000256" key="3">
    <source>
        <dbReference type="ARBA" id="ARBA00022692"/>
    </source>
</evidence>
<evidence type="ECO:0000256" key="4">
    <source>
        <dbReference type="ARBA" id="ARBA00022989"/>
    </source>
</evidence>
<feature type="region of interest" description="Disordered" evidence="6">
    <location>
        <begin position="417"/>
        <end position="440"/>
    </location>
</feature>
<dbReference type="SUPFAM" id="SSF144083">
    <property type="entry name" value="Magnesium transport protein CorA, transmembrane region"/>
    <property type="match status" value="1"/>
</dbReference>
<evidence type="ECO:0000313" key="9">
    <source>
        <dbReference type="EMBL" id="KAH6658521.1"/>
    </source>
</evidence>
<dbReference type="RefSeq" id="XP_045962755.1">
    <property type="nucleotide sequence ID" value="XM_046097578.1"/>
</dbReference>
<protein>
    <recommendedName>
        <fullName evidence="8">DUF676 domain-containing protein</fullName>
    </recommendedName>
</protein>
<dbReference type="SUPFAM" id="SSF53474">
    <property type="entry name" value="alpha/beta-Hydrolases"/>
    <property type="match status" value="1"/>
</dbReference>
<dbReference type="Gene3D" id="3.40.50.1820">
    <property type="entry name" value="alpha/beta hydrolase"/>
    <property type="match status" value="1"/>
</dbReference>
<reference evidence="9" key="1">
    <citation type="journal article" date="2021" name="Nat. Commun.">
        <title>Genetic determinants of endophytism in the Arabidopsis root mycobiome.</title>
        <authorList>
            <person name="Mesny F."/>
            <person name="Miyauchi S."/>
            <person name="Thiergart T."/>
            <person name="Pickel B."/>
            <person name="Atanasova L."/>
            <person name="Karlsson M."/>
            <person name="Huettel B."/>
            <person name="Barry K.W."/>
            <person name="Haridas S."/>
            <person name="Chen C."/>
            <person name="Bauer D."/>
            <person name="Andreopoulos W."/>
            <person name="Pangilinan J."/>
            <person name="LaButti K."/>
            <person name="Riley R."/>
            <person name="Lipzen A."/>
            <person name="Clum A."/>
            <person name="Drula E."/>
            <person name="Henrissat B."/>
            <person name="Kohler A."/>
            <person name="Grigoriev I.V."/>
            <person name="Martin F.M."/>
            <person name="Hacquard S."/>
        </authorList>
    </citation>
    <scope>NUCLEOTIDE SEQUENCE</scope>
    <source>
        <strain evidence="9">MPI-SDFR-AT-0073</strain>
    </source>
</reference>
<sequence length="1262" mass="143271">MTGPDLVSARHESGQSTSGDNSRASNAEANNASDGTSYVHEKSEAGFAWIDGDVRGTGYNDTFVDIITVPCPGASAVETWTRDALDDGYFTSPPNHPERYPTAKQLPGSSILSPAIDRLLPRATDLWVRQGIRTEINTARVLLYTHRELSDDLTFEQLADDLLDHLCRMREGHHGARPMFFICHSIGGLVVKHALAKAKRSESLRWIIYDSHGVTFFATPHRGSSYMSMPNLRDSIQHLLYLSQPLPRSMSDELRLNHRPLIKLHEEFMDIASEMHIWTFYETIDSQLSGLGVSGMDEVHFSAPLASIKSSLVGSRREQAFSLESEHAKCASFGTRNSRIMDSYLEDLSQAVQKAQNLSAAYVHTPLRLAEHVKLELIGFYDDPDPETISDVRLYVSKHPLNEFLEKGPEKCLSERLNTVSTRPRRGSTASNAAPGRPLSSGGFGHLGVSALGIWSNVQGFGQQIIGGGRHRPDGTPDTQEQAEGPEIVVKRPSITDMRSSASEPVMMPRRGRGLTVPALATPGFHGPSSRSTTLDSEAGNATILRPTSGRADSQVSPRTNESSAPLDAKLAREAVPGLDEQDFDRRTRSRDGRISHASAMQDLTAGFSRPDPTRRKFMWIHLPYTNPHWVKKIFDKLSETQQRNYTNLMRNEYWTDRHVQGRHGQAHASYVRPGCGFIPAEAHSPRPPSPRSSGRSSPALNSPNHLYLYLPYLHFDTYANLIRRRSVLLRRLDHGRARPVPEDVSELSLDMRVIWEFIGHDPPLNTRRTLDQYGYPSLRDTYARDDDQMLYKLTKERVAEPFDRKRTDMLGTRALKEQSPVSPADRFASIVGTVKADLLIKDHRETAAEVEDDILDGNILMVDQLWLWAVDMTTLTTFFPKRESHPTEGPMFQQADLRNSVYNELNGDLTGRCENALDLAAFITLHAITRMTSSLKRFRMQTFRDRIHDSDDSDDTEYEDNRSQSIKQRHKREIEQAERENRENTSALLELRDMDDELKTLCNLFREQTVVVEKMRDLYGKDDLREHTQNGRRYLDEALSRLADYEKQAEDMVVRIAATRTDYEKMLEMVQRKAQVDEVRWSRLQTELASTQNLSVIIFTTFTVIFLPLSFFTSLFGMNTADWAGEDDNNYITLHSIGAISLPSSFALIALALVGAFSSRVQGLVKSTFRALMSGWNGTKDRVERMRSDKHKESKLVNRRVEQERDQLRRRRRERGYDFWETVRLERKSEYQIPELNRKAATRRRLAGKGARRSRWRDQSV</sequence>
<feature type="domain" description="DUF676" evidence="8">
    <location>
        <begin position="177"/>
        <end position="229"/>
    </location>
</feature>
<comment type="similarity">
    <text evidence="2">Belongs to the putative lipase ROG1 family.</text>
</comment>
<feature type="transmembrane region" description="Helical" evidence="7">
    <location>
        <begin position="1133"/>
        <end position="1158"/>
    </location>
</feature>
<organism evidence="9 10">
    <name type="scientific">Truncatella angustata</name>
    <dbReference type="NCBI Taxonomy" id="152316"/>
    <lineage>
        <taxon>Eukaryota</taxon>
        <taxon>Fungi</taxon>
        <taxon>Dikarya</taxon>
        <taxon>Ascomycota</taxon>
        <taxon>Pezizomycotina</taxon>
        <taxon>Sordariomycetes</taxon>
        <taxon>Xylariomycetidae</taxon>
        <taxon>Amphisphaeriales</taxon>
        <taxon>Sporocadaceae</taxon>
        <taxon>Truncatella</taxon>
    </lineage>
</organism>
<name>A0A9P9A2S6_9PEZI</name>
<feature type="compositionally biased region" description="Polar residues" evidence="6">
    <location>
        <begin position="551"/>
        <end position="564"/>
    </location>
</feature>
<evidence type="ECO:0000313" key="10">
    <source>
        <dbReference type="Proteomes" id="UP000758603"/>
    </source>
</evidence>
<keyword evidence="4 7" id="KW-1133">Transmembrane helix</keyword>
<dbReference type="AlphaFoldDB" id="A0A9P9A2S6"/>
<dbReference type="Pfam" id="PF01544">
    <property type="entry name" value="CorA"/>
    <property type="match status" value="1"/>
</dbReference>
<evidence type="ECO:0000256" key="1">
    <source>
        <dbReference type="ARBA" id="ARBA00004141"/>
    </source>
</evidence>
<dbReference type="InterPro" id="IPR045863">
    <property type="entry name" value="CorA_TM1_TM2"/>
</dbReference>
<feature type="region of interest" description="Disordered" evidence="6">
    <location>
        <begin position="466"/>
        <end position="487"/>
    </location>
</feature>
<evidence type="ECO:0000256" key="2">
    <source>
        <dbReference type="ARBA" id="ARBA00007920"/>
    </source>
</evidence>
<evidence type="ECO:0000256" key="7">
    <source>
        <dbReference type="SAM" id="Phobius"/>
    </source>
</evidence>
<dbReference type="InterPro" id="IPR050829">
    <property type="entry name" value="CorA_MIT"/>
</dbReference>
<dbReference type="InterPro" id="IPR002523">
    <property type="entry name" value="MgTranspt_CorA/ZnTranspt_ZntB"/>
</dbReference>
<dbReference type="GO" id="GO:0016020">
    <property type="term" value="C:membrane"/>
    <property type="evidence" value="ECO:0007669"/>
    <property type="project" value="UniProtKB-SubCell"/>
</dbReference>
<dbReference type="PANTHER" id="PTHR47685">
    <property type="entry name" value="MAGNESIUM TRANSPORT PROTEIN CORA"/>
    <property type="match status" value="1"/>
</dbReference>
<feature type="region of interest" description="Disordered" evidence="6">
    <location>
        <begin position="679"/>
        <end position="699"/>
    </location>
</feature>
<proteinExistence type="inferred from homology"/>
<dbReference type="GO" id="GO:0046873">
    <property type="term" value="F:metal ion transmembrane transporter activity"/>
    <property type="evidence" value="ECO:0007669"/>
    <property type="project" value="InterPro"/>
</dbReference>
<comment type="subcellular location">
    <subcellularLocation>
        <location evidence="1">Membrane</location>
        <topology evidence="1">Multi-pass membrane protein</topology>
    </subcellularLocation>
</comment>
<dbReference type="Pfam" id="PF05057">
    <property type="entry name" value="DUF676"/>
    <property type="match status" value="1"/>
</dbReference>
<dbReference type="Proteomes" id="UP000758603">
    <property type="component" value="Unassembled WGS sequence"/>
</dbReference>
<dbReference type="InterPro" id="IPR029058">
    <property type="entry name" value="AB_hydrolase_fold"/>
</dbReference>
<feature type="region of interest" description="Disordered" evidence="6">
    <location>
        <begin position="520"/>
        <end position="565"/>
    </location>
</feature>
<keyword evidence="10" id="KW-1185">Reference proteome</keyword>
<evidence type="ECO:0000259" key="8">
    <source>
        <dbReference type="Pfam" id="PF05057"/>
    </source>
</evidence>
<keyword evidence="5 7" id="KW-0472">Membrane</keyword>
<dbReference type="GeneID" id="70126470"/>
<feature type="transmembrane region" description="Helical" evidence="7">
    <location>
        <begin position="1094"/>
        <end position="1113"/>
    </location>
</feature>
<evidence type="ECO:0000256" key="6">
    <source>
        <dbReference type="SAM" id="MobiDB-lite"/>
    </source>
</evidence>
<dbReference type="Gene3D" id="1.20.58.340">
    <property type="entry name" value="Magnesium transport protein CorA, transmembrane region"/>
    <property type="match status" value="1"/>
</dbReference>
<comment type="caution">
    <text evidence="9">The sequence shown here is derived from an EMBL/GenBank/DDBJ whole genome shotgun (WGS) entry which is preliminary data.</text>
</comment>
<feature type="compositionally biased region" description="Polar residues" evidence="6">
    <location>
        <begin position="417"/>
        <end position="432"/>
    </location>
</feature>
<dbReference type="OrthoDB" id="361039at2759"/>
<dbReference type="PANTHER" id="PTHR47685:SF1">
    <property type="entry name" value="MAGNESIUM TRANSPORT PROTEIN CORA"/>
    <property type="match status" value="1"/>
</dbReference>
<keyword evidence="3 7" id="KW-0812">Transmembrane</keyword>
<feature type="compositionally biased region" description="Low complexity" evidence="6">
    <location>
        <begin position="21"/>
        <end position="33"/>
    </location>
</feature>
<feature type="compositionally biased region" description="Basic and acidic residues" evidence="6">
    <location>
        <begin position="973"/>
        <end position="984"/>
    </location>
</feature>
<accession>A0A9P9A2S6</accession>
<dbReference type="InterPro" id="IPR007751">
    <property type="entry name" value="DUF676_lipase-like"/>
</dbReference>